<reference evidence="2" key="2">
    <citation type="submission" date="2020-09" db="EMBL/GenBank/DDBJ databases">
        <authorList>
            <person name="Sun Q."/>
            <person name="Kim S."/>
        </authorList>
    </citation>
    <scope>NUCLEOTIDE SEQUENCE</scope>
    <source>
        <strain evidence="2">KCTC 22169</strain>
    </source>
</reference>
<dbReference type="GO" id="GO:0042910">
    <property type="term" value="F:xenobiotic transmembrane transporter activity"/>
    <property type="evidence" value="ECO:0007669"/>
    <property type="project" value="TreeGrafter"/>
</dbReference>
<evidence type="ECO:0000313" key="3">
    <source>
        <dbReference type="Proteomes" id="UP000626148"/>
    </source>
</evidence>
<dbReference type="Gene3D" id="3.30.70.1320">
    <property type="entry name" value="Multidrug efflux transporter AcrB pore domain like"/>
    <property type="match status" value="1"/>
</dbReference>
<feature type="transmembrane region" description="Helical" evidence="1">
    <location>
        <begin position="12"/>
        <end position="30"/>
    </location>
</feature>
<feature type="transmembrane region" description="Helical" evidence="1">
    <location>
        <begin position="522"/>
        <end position="540"/>
    </location>
</feature>
<reference evidence="2" key="1">
    <citation type="journal article" date="2014" name="Int. J. Syst. Evol. Microbiol.">
        <title>Complete genome sequence of Corynebacterium casei LMG S-19264T (=DSM 44701T), isolated from a smear-ripened cheese.</title>
        <authorList>
            <consortium name="US DOE Joint Genome Institute (JGI-PGF)"/>
            <person name="Walter F."/>
            <person name="Albersmeier A."/>
            <person name="Kalinowski J."/>
            <person name="Ruckert C."/>
        </authorList>
    </citation>
    <scope>NUCLEOTIDE SEQUENCE</scope>
    <source>
        <strain evidence="2">KCTC 22169</strain>
    </source>
</reference>
<dbReference type="SUPFAM" id="SSF82693">
    <property type="entry name" value="Multidrug efflux transporter AcrB pore domain, PN1, PN2, PC1 and PC2 subdomains"/>
    <property type="match status" value="1"/>
</dbReference>
<dbReference type="SUPFAM" id="SSF82714">
    <property type="entry name" value="Multidrug efflux transporter AcrB TolC docking domain, DN and DC subdomains"/>
    <property type="match status" value="1"/>
</dbReference>
<feature type="transmembrane region" description="Helical" evidence="1">
    <location>
        <begin position="327"/>
        <end position="346"/>
    </location>
</feature>
<dbReference type="EMBL" id="BMXR01000003">
    <property type="protein sequence ID" value="GGX47904.1"/>
    <property type="molecule type" value="Genomic_DNA"/>
</dbReference>
<keyword evidence="1" id="KW-1133">Transmembrane helix</keyword>
<dbReference type="PANTHER" id="PTHR32063:SF33">
    <property type="entry name" value="RND SUPERFAMILY EFFLUX PUMP PERMEASE COMPONENT"/>
    <property type="match status" value="1"/>
</dbReference>
<dbReference type="Gene3D" id="3.30.70.1430">
    <property type="entry name" value="Multidrug efflux transporter AcrB pore domain"/>
    <property type="match status" value="2"/>
</dbReference>
<evidence type="ECO:0000256" key="1">
    <source>
        <dbReference type="SAM" id="Phobius"/>
    </source>
</evidence>
<gene>
    <name evidence="2" type="ORF">GCM10007392_13470</name>
</gene>
<feature type="transmembrane region" description="Helical" evidence="1">
    <location>
        <begin position="879"/>
        <end position="899"/>
    </location>
</feature>
<keyword evidence="1" id="KW-0472">Membrane</keyword>
<proteinExistence type="predicted"/>
<feature type="transmembrane region" description="Helical" evidence="1">
    <location>
        <begin position="982"/>
        <end position="1008"/>
    </location>
</feature>
<dbReference type="Pfam" id="PF00873">
    <property type="entry name" value="ACR_tran"/>
    <property type="match status" value="1"/>
</dbReference>
<evidence type="ECO:0000313" key="2">
    <source>
        <dbReference type="EMBL" id="GGX47904.1"/>
    </source>
</evidence>
<protein>
    <submittedName>
        <fullName evidence="2">Acriflavin resistance protein</fullName>
    </submittedName>
</protein>
<feature type="transmembrane region" description="Helical" evidence="1">
    <location>
        <begin position="456"/>
        <end position="480"/>
    </location>
</feature>
<feature type="transmembrane region" description="Helical" evidence="1">
    <location>
        <begin position="853"/>
        <end position="872"/>
    </location>
</feature>
<dbReference type="AlphaFoldDB" id="A0A918K4Q4"/>
<feature type="transmembrane region" description="Helical" evidence="1">
    <location>
        <begin position="425"/>
        <end position="444"/>
    </location>
</feature>
<keyword evidence="3" id="KW-1185">Reference proteome</keyword>
<keyword evidence="1" id="KW-0812">Transmembrane</keyword>
<feature type="transmembrane region" description="Helical" evidence="1">
    <location>
        <begin position="382"/>
        <end position="404"/>
    </location>
</feature>
<dbReference type="InterPro" id="IPR027463">
    <property type="entry name" value="AcrB_DN_DC_subdom"/>
</dbReference>
<feature type="transmembrane region" description="Helical" evidence="1">
    <location>
        <begin position="950"/>
        <end position="970"/>
    </location>
</feature>
<dbReference type="Gene3D" id="3.30.2090.10">
    <property type="entry name" value="Multidrug efflux transporter AcrB TolC docking domain, DN and DC subdomains"/>
    <property type="match status" value="2"/>
</dbReference>
<dbReference type="PRINTS" id="PR00702">
    <property type="entry name" value="ACRIFLAVINRP"/>
</dbReference>
<dbReference type="GO" id="GO:0005886">
    <property type="term" value="C:plasma membrane"/>
    <property type="evidence" value="ECO:0007669"/>
    <property type="project" value="TreeGrafter"/>
</dbReference>
<dbReference type="Gene3D" id="3.30.70.1440">
    <property type="entry name" value="Multidrug efflux transporter AcrB pore domain"/>
    <property type="match status" value="1"/>
</dbReference>
<dbReference type="SUPFAM" id="SSF82866">
    <property type="entry name" value="Multidrug efflux transporter AcrB transmembrane domain"/>
    <property type="match status" value="2"/>
</dbReference>
<dbReference type="Gene3D" id="1.20.1640.10">
    <property type="entry name" value="Multidrug efflux transporter AcrB transmembrane domain"/>
    <property type="match status" value="2"/>
</dbReference>
<dbReference type="InterPro" id="IPR001036">
    <property type="entry name" value="Acrflvin-R"/>
</dbReference>
<accession>A0A918K4Q4</accession>
<organism evidence="2 3">
    <name type="scientific">Saccharospirillum salsuginis</name>
    <dbReference type="NCBI Taxonomy" id="418750"/>
    <lineage>
        <taxon>Bacteria</taxon>
        <taxon>Pseudomonadati</taxon>
        <taxon>Pseudomonadota</taxon>
        <taxon>Gammaproteobacteria</taxon>
        <taxon>Oceanospirillales</taxon>
        <taxon>Saccharospirillaceae</taxon>
        <taxon>Saccharospirillum</taxon>
    </lineage>
</organism>
<name>A0A918K4Q4_9GAMM</name>
<feature type="transmembrane region" description="Helical" evidence="1">
    <location>
        <begin position="905"/>
        <end position="929"/>
    </location>
</feature>
<dbReference type="Proteomes" id="UP000626148">
    <property type="component" value="Unassembled WGS sequence"/>
</dbReference>
<dbReference type="RefSeq" id="WP_189607748.1">
    <property type="nucleotide sequence ID" value="NZ_BMXR01000003.1"/>
</dbReference>
<sequence>MMSILAAFARHRIAPNALMFIVIFLGLIALDRLNTQFLPDFELKIATVNTDWPGASAEDVQQGVTIPLEQSILQLTEVDRLTSTTIEGAAFMTITFKESVDDVDQAISDVEKAIEPVNLPEGADEPSVQQQTFYEPVAEVLLYGDQSLDELQVWAETAEKSLKAAGIAKVDLNGLPERSLEARLNLVDYLSTDQSLSALGQQLAGQNVNRPAGITGDQSYQSQIRVRNEAQQADSLARQSLTLDDQVMRLDQLARVSQSRADDETRVHYQGLPAVRLALSRTQGEDTLAMAEVLNDWVADFEPTLPSGMQLHIYNQNYEFVQSRVNIILSNGLGGMLLVLIVLFIFLNHRLAWWVAAGVPISFLATFVFLELTGNSINLISLFGFLVALGVIVDDAIVVGENAYARMEAGDDPQTAAIGAARRMLPAVLASSITTIAAFLPLLLVGGQAGVFTKSVPLVVIMAIAASLIECFLILPGHLAHSFAKGQKRRSSRLRQWFDGGFDRFRQGPFRRAVTLAMDNRGTTFALVVVALVLAGSLVASGRVKFVFFPAIQQPAVQMNAEFAEGTDPARVRDFLDRMEAALFEVEANSGLDIVETTVLETHKDALENGGLYVQLDDSTERPLSNAEIIRLWRAKVAEPAGLVDLEFVEGQQGPSTDGVSVRLVSEDLGRLQTAAGWLKNRLAEIGGLIEIRDNLPLGAEQLDLQLTPDAKALGLTPDQLARTLSQWVDGYPVQSLQVDGDEIDVTLALDPAQVDNWFSLSQIPLPLPDGRTRPLGALAQPTAERAIQQLNRVDGELSVLVSAKLNDPNLNLTEVNRLIDTEIRSELRERYPNLRLDVEGDQQAQSDFFRDVQIGAVLGLLLIFIALAWVFESWSWPLAVMSAIPFGLTGAIAGHWIMGLELSVLSIYGLFGLSGIVINDSIVLVTFYRQLREQGMAMKPAVIEASVQRLRAVLLTTLTTVGGLSFLLFETSFDAQFLIPMAAGLAFGLIFATVLILFYVPAMLITIEGLRLRARHFKDWLFGREVML</sequence>
<feature type="transmembrane region" description="Helical" evidence="1">
    <location>
        <begin position="351"/>
        <end position="370"/>
    </location>
</feature>
<comment type="caution">
    <text evidence="2">The sequence shown here is derived from an EMBL/GenBank/DDBJ whole genome shotgun (WGS) entry which is preliminary data.</text>
</comment>
<dbReference type="PANTHER" id="PTHR32063">
    <property type="match status" value="1"/>
</dbReference>